<protein>
    <submittedName>
        <fullName evidence="3">Uncharacterized protein</fullName>
    </submittedName>
</protein>
<feature type="domain" description="PRTase-CE" evidence="1">
    <location>
        <begin position="42"/>
        <end position="288"/>
    </location>
</feature>
<evidence type="ECO:0000259" key="1">
    <source>
        <dbReference type="Pfam" id="PF24390"/>
    </source>
</evidence>
<accession>A0A917LVY8</accession>
<name>A0A917LVY8_9FLAO</name>
<evidence type="ECO:0000313" key="4">
    <source>
        <dbReference type="Proteomes" id="UP000625976"/>
    </source>
</evidence>
<dbReference type="Proteomes" id="UP000625976">
    <property type="component" value="Unassembled WGS sequence"/>
</dbReference>
<reference evidence="3" key="2">
    <citation type="submission" date="2020-09" db="EMBL/GenBank/DDBJ databases">
        <authorList>
            <person name="Sun Q."/>
            <person name="Zhou Y."/>
        </authorList>
    </citation>
    <scope>NUCLEOTIDE SEQUENCE</scope>
    <source>
        <strain evidence="3">CGMCC 1.12751</strain>
    </source>
</reference>
<keyword evidence="4" id="KW-1185">Reference proteome</keyword>
<gene>
    <name evidence="3" type="ORF">GCM10010976_34230</name>
</gene>
<evidence type="ECO:0000313" key="3">
    <source>
        <dbReference type="EMBL" id="GGG60640.1"/>
    </source>
</evidence>
<feature type="domain" description="PRTase associated wHTH" evidence="2">
    <location>
        <begin position="344"/>
        <end position="429"/>
    </location>
</feature>
<proteinExistence type="predicted"/>
<dbReference type="InterPro" id="IPR057055">
    <property type="entry name" value="wHTH-PRTase_assoc"/>
</dbReference>
<organism evidence="3 4">
    <name type="scientific">Bizionia arctica</name>
    <dbReference type="NCBI Taxonomy" id="1495645"/>
    <lineage>
        <taxon>Bacteria</taxon>
        <taxon>Pseudomonadati</taxon>
        <taxon>Bacteroidota</taxon>
        <taxon>Flavobacteriia</taxon>
        <taxon>Flavobacteriales</taxon>
        <taxon>Flavobacteriaceae</taxon>
        <taxon>Bizionia</taxon>
    </lineage>
</organism>
<sequence>MPKTMKSGATKFNLIINEVDQFRIDSICRRLKNSITPIEIINWLKNFKVYEIGKALSILEKLEYITENEIIELYDSKLKKILTSNLDNVIIHAVSEYGKSSTLMVYYLKKTPTYSKNKERIVFYYHYSNFKHKIKSIKEKTSIIFLDDFSGSGKQFVNYYKTYIKPQIISNKNINETFFLTLFYLKRAKSYIAKSCTEIQLIGEVRNPAFLSKGSVFGYRKSMLPLRKFCYNYGENLFSTYNKKEKTNEIHALGYKNSQALIVFAYNPPNNTLPIIWSSKNWIPLYPRVPQNKMSKSKEIRKKLAHEIGLMKESEISDVFYSGEKDLGWKTINFITKTDFITYSIIKMIKQKRTLPVICQVLGITENDYSDIISEKKEIFQTNNSLTEYGDEIYLETKKQLKLVKKEIKNNNLTFEVKENYYLPKNFKGAI</sequence>
<dbReference type="AlphaFoldDB" id="A0A917LVY8"/>
<evidence type="ECO:0000259" key="2">
    <source>
        <dbReference type="Pfam" id="PF24409"/>
    </source>
</evidence>
<dbReference type="Pfam" id="PF24409">
    <property type="entry name" value="wHTH-PRTase_assc"/>
    <property type="match status" value="1"/>
</dbReference>
<comment type="caution">
    <text evidence="3">The sequence shown here is derived from an EMBL/GenBank/DDBJ whole genome shotgun (WGS) entry which is preliminary data.</text>
</comment>
<dbReference type="Pfam" id="PF24390">
    <property type="entry name" value="PRTase-CE"/>
    <property type="match status" value="1"/>
</dbReference>
<dbReference type="EMBL" id="BMFQ01000008">
    <property type="protein sequence ID" value="GGG60640.1"/>
    <property type="molecule type" value="Genomic_DNA"/>
</dbReference>
<dbReference type="InterPro" id="IPR056920">
    <property type="entry name" value="PRTase-CE"/>
</dbReference>
<reference evidence="3" key="1">
    <citation type="journal article" date="2014" name="Int. J. Syst. Evol. Microbiol.">
        <title>Complete genome sequence of Corynebacterium casei LMG S-19264T (=DSM 44701T), isolated from a smear-ripened cheese.</title>
        <authorList>
            <consortium name="US DOE Joint Genome Institute (JGI-PGF)"/>
            <person name="Walter F."/>
            <person name="Albersmeier A."/>
            <person name="Kalinowski J."/>
            <person name="Ruckert C."/>
        </authorList>
    </citation>
    <scope>NUCLEOTIDE SEQUENCE</scope>
    <source>
        <strain evidence="3">CGMCC 1.12751</strain>
    </source>
</reference>